<gene>
    <name evidence="1" type="ORF">METZ01_LOCUS14663</name>
</gene>
<accession>A0A381P666</accession>
<sequence>MTDLAATADLLNDVFAPDPPLQPDELSWYYDENPEGRAAVGRVLDDGRQLGNYALVPLRFDGVDGSIVRLGLGVDLAVRPDSRGTGAFRRTVEDSYAEGRSAGLDGILGIANLESAPRMVEAMGWRRLDPLPLRLLFATPWSGCHEHHTVTGDLLAGGRLEEWLPDRSLPGAFGHAATWSAEQLRWRLGRRRAQYVLHVLDDAILVSTRTRMAGVRLAVLLKVIPRRPLDAPLRGGPLAAAVGEHHRTPFVVHWGNNHDVRFRGMSLPRRFMPSPLEIVLFGFHDGFDASAFELSCFEFLDFDAF</sequence>
<dbReference type="AlphaFoldDB" id="A0A381P666"/>
<dbReference type="EMBL" id="UINC01000828">
    <property type="protein sequence ID" value="SUZ61809.1"/>
    <property type="molecule type" value="Genomic_DNA"/>
</dbReference>
<name>A0A381P666_9ZZZZ</name>
<dbReference type="SUPFAM" id="SSF55729">
    <property type="entry name" value="Acyl-CoA N-acyltransferases (Nat)"/>
    <property type="match status" value="1"/>
</dbReference>
<dbReference type="Gene3D" id="3.40.630.30">
    <property type="match status" value="1"/>
</dbReference>
<evidence type="ECO:0000313" key="1">
    <source>
        <dbReference type="EMBL" id="SUZ61809.1"/>
    </source>
</evidence>
<dbReference type="InterPro" id="IPR016181">
    <property type="entry name" value="Acyl_CoA_acyltransferase"/>
</dbReference>
<organism evidence="1">
    <name type="scientific">marine metagenome</name>
    <dbReference type="NCBI Taxonomy" id="408172"/>
    <lineage>
        <taxon>unclassified sequences</taxon>
        <taxon>metagenomes</taxon>
        <taxon>ecological metagenomes</taxon>
    </lineage>
</organism>
<proteinExistence type="predicted"/>
<protein>
    <submittedName>
        <fullName evidence="1">Uncharacterized protein</fullName>
    </submittedName>
</protein>
<reference evidence="1" key="1">
    <citation type="submission" date="2018-05" db="EMBL/GenBank/DDBJ databases">
        <authorList>
            <person name="Lanie J.A."/>
            <person name="Ng W.-L."/>
            <person name="Kazmierczak K.M."/>
            <person name="Andrzejewski T.M."/>
            <person name="Davidsen T.M."/>
            <person name="Wayne K.J."/>
            <person name="Tettelin H."/>
            <person name="Glass J.I."/>
            <person name="Rusch D."/>
            <person name="Podicherti R."/>
            <person name="Tsui H.-C.T."/>
            <person name="Winkler M.E."/>
        </authorList>
    </citation>
    <scope>NUCLEOTIDE SEQUENCE</scope>
</reference>